<dbReference type="EMBL" id="JAFHLB010000041">
    <property type="protein sequence ID" value="MBN3580292.1"/>
    <property type="molecule type" value="Genomic_DNA"/>
</dbReference>
<evidence type="ECO:0000313" key="1">
    <source>
        <dbReference type="EMBL" id="MBN3580292.1"/>
    </source>
</evidence>
<comment type="caution">
    <text evidence="1">The sequence shown here is derived from an EMBL/GenBank/DDBJ whole genome shotgun (WGS) entry which is preliminary data.</text>
</comment>
<accession>A0ABS3A741</accession>
<proteinExistence type="predicted"/>
<keyword evidence="2" id="KW-1185">Reference proteome</keyword>
<dbReference type="Proteomes" id="UP000779070">
    <property type="component" value="Unassembled WGS sequence"/>
</dbReference>
<organism evidence="1 2">
    <name type="scientific">Vibrio neptunius</name>
    <dbReference type="NCBI Taxonomy" id="170651"/>
    <lineage>
        <taxon>Bacteria</taxon>
        <taxon>Pseudomonadati</taxon>
        <taxon>Pseudomonadota</taxon>
        <taxon>Gammaproteobacteria</taxon>
        <taxon>Vibrionales</taxon>
        <taxon>Vibrionaceae</taxon>
        <taxon>Vibrio</taxon>
    </lineage>
</organism>
<gene>
    <name evidence="1" type="ORF">JYA62_21825</name>
</gene>
<sequence length="90" mass="10100">MEFEDLAKILCRELTLESKSGHTFNWNYRGDNKIAIKPQGFDTNALTLRQTTSDLVIEVTDSGTNDYLYKETSITKATALGLKALSNKIK</sequence>
<name>A0ABS3A741_9VIBR</name>
<protein>
    <submittedName>
        <fullName evidence="1">Uncharacterized protein</fullName>
    </submittedName>
</protein>
<dbReference type="GeneID" id="88759029"/>
<dbReference type="RefSeq" id="WP_157634086.1">
    <property type="nucleotide sequence ID" value="NZ_CAWMDY010000089.1"/>
</dbReference>
<evidence type="ECO:0000313" key="2">
    <source>
        <dbReference type="Proteomes" id="UP000779070"/>
    </source>
</evidence>
<reference evidence="1 2" key="1">
    <citation type="submission" date="2021-02" db="EMBL/GenBank/DDBJ databases">
        <title>Draft Genome Sequences of 5 Vibrio neptunius Strains Isolated From of Bivalve Hatcheries.</title>
        <authorList>
            <person name="Galvis F."/>
            <person name="Barja J.L."/>
            <person name="Lemos M.L."/>
            <person name="Balado M."/>
        </authorList>
    </citation>
    <scope>NUCLEOTIDE SEQUENCE [LARGE SCALE GENOMIC DNA]</scope>
    <source>
        <strain evidence="1 2">PP-145.98</strain>
    </source>
</reference>